<dbReference type="EMBL" id="CP107551">
    <property type="protein sequence ID" value="UYP17635.1"/>
    <property type="molecule type" value="Genomic_DNA"/>
</dbReference>
<protein>
    <submittedName>
        <fullName evidence="1">Alpha/beta hydrolase</fullName>
    </submittedName>
</protein>
<proteinExistence type="predicted"/>
<keyword evidence="2" id="KW-1185">Reference proteome</keyword>
<sequence length="414" mass="43962">MRMFVIVLAAVVSLFPSLLPRDPVVQGVVTGVLIVFALASRRIVVSVFHRRTGRFPSPTPDELRWPIVTVGASAMLVAVAGAHRWQNRLRQAMDVPGVDLRYWTEVVLVAAVVVTVLVGGTRAVVAALRTGTSPGRAGRLPVVAVVTVLACLGAGTVSASPTDPAPSSGVDLGREGRRFVSLPSDGSALRVYIPLAAAADPEGRAERAVAELDRVGGWDREHLVVAVPTGSGWVDAAAVRGFESRWGDDLVIVAQQYSDRPSWATFVLDRDAAVEETRALVAAVRTRLAALPTERRPVLHLYGQSLGATGASAVFANVDPEPCALFLAGPPAGVRTDGATVRANSSDPVVWWQPALLWSPPDLSRARIDAPVPPWLPVLTFVQTSVDLLVSLDAPIGHGHRYGEDQARCAAEDR</sequence>
<organism evidence="1 2">
    <name type="scientific">Rhodococcus sacchari</name>
    <dbReference type="NCBI Taxonomy" id="2962047"/>
    <lineage>
        <taxon>Bacteria</taxon>
        <taxon>Bacillati</taxon>
        <taxon>Actinomycetota</taxon>
        <taxon>Actinomycetes</taxon>
        <taxon>Mycobacteriales</taxon>
        <taxon>Nocardiaceae</taxon>
        <taxon>Rhodococcus</taxon>
    </lineage>
</organism>
<evidence type="ECO:0000313" key="2">
    <source>
        <dbReference type="Proteomes" id="UP001156484"/>
    </source>
</evidence>
<gene>
    <name evidence="1" type="ORF">OED52_13190</name>
</gene>
<accession>A0ACD4DCE0</accession>
<dbReference type="Proteomes" id="UP001156484">
    <property type="component" value="Chromosome"/>
</dbReference>
<keyword evidence="1" id="KW-0378">Hydrolase</keyword>
<reference evidence="1" key="1">
    <citation type="submission" date="2022-10" db="EMBL/GenBank/DDBJ databases">
        <title>Rhodococcus ferula Z13 complete genome.</title>
        <authorList>
            <person name="Long X."/>
            <person name="Zang M."/>
        </authorList>
    </citation>
    <scope>NUCLEOTIDE SEQUENCE</scope>
    <source>
        <strain evidence="1">Z13</strain>
    </source>
</reference>
<name>A0ACD4DCE0_9NOCA</name>
<evidence type="ECO:0000313" key="1">
    <source>
        <dbReference type="EMBL" id="UYP17635.1"/>
    </source>
</evidence>